<reference evidence="4" key="2">
    <citation type="journal article" date="2023" name="IMA Fungus">
        <title>Comparative genomic study of the Penicillium genus elucidates a diverse pangenome and 15 lateral gene transfer events.</title>
        <authorList>
            <person name="Petersen C."/>
            <person name="Sorensen T."/>
            <person name="Nielsen M.R."/>
            <person name="Sondergaard T.E."/>
            <person name="Sorensen J.L."/>
            <person name="Fitzpatrick D.A."/>
            <person name="Frisvad J.C."/>
            <person name="Nielsen K.L."/>
        </authorList>
    </citation>
    <scope>NUCLEOTIDE SEQUENCE</scope>
    <source>
        <strain evidence="4">IBT 29677</strain>
    </source>
</reference>
<feature type="signal peptide" evidence="2">
    <location>
        <begin position="1"/>
        <end position="19"/>
    </location>
</feature>
<comment type="caution">
    <text evidence="4">The sequence shown here is derived from an EMBL/GenBank/DDBJ whole genome shotgun (WGS) entry which is preliminary data.</text>
</comment>
<name>A0A9W9SEW9_9EURO</name>
<feature type="domain" description="DUF7732" evidence="3">
    <location>
        <begin position="160"/>
        <end position="281"/>
    </location>
</feature>
<feature type="compositionally biased region" description="Gly residues" evidence="1">
    <location>
        <begin position="106"/>
        <end position="134"/>
    </location>
</feature>
<dbReference type="EMBL" id="JAPZBU010000012">
    <property type="protein sequence ID" value="KAJ5376349.1"/>
    <property type="molecule type" value="Genomic_DNA"/>
</dbReference>
<keyword evidence="5" id="KW-1185">Reference proteome</keyword>
<dbReference type="RefSeq" id="XP_056481379.1">
    <property type="nucleotide sequence ID" value="XM_056637872.1"/>
</dbReference>
<feature type="compositionally biased region" description="Gly residues" evidence="1">
    <location>
        <begin position="49"/>
        <end position="58"/>
    </location>
</feature>
<evidence type="ECO:0000256" key="2">
    <source>
        <dbReference type="SAM" id="SignalP"/>
    </source>
</evidence>
<dbReference type="AlphaFoldDB" id="A0A9W9SEW9"/>
<evidence type="ECO:0000313" key="5">
    <source>
        <dbReference type="Proteomes" id="UP001147747"/>
    </source>
</evidence>
<feature type="compositionally biased region" description="Gly residues" evidence="1">
    <location>
        <begin position="72"/>
        <end position="96"/>
    </location>
</feature>
<dbReference type="Pfam" id="PF24866">
    <property type="entry name" value="DUF7732"/>
    <property type="match status" value="1"/>
</dbReference>
<evidence type="ECO:0000259" key="3">
    <source>
        <dbReference type="Pfam" id="PF24866"/>
    </source>
</evidence>
<dbReference type="PANTHER" id="PTHR42091:SF1">
    <property type="entry name" value="CONSERVED GLYCINE-RICH PROTEIN (AFU_ORTHOLOGUE AFUA_7G02440)"/>
    <property type="match status" value="1"/>
</dbReference>
<feature type="compositionally biased region" description="Low complexity" evidence="1">
    <location>
        <begin position="59"/>
        <end position="71"/>
    </location>
</feature>
<accession>A0A9W9SEW9</accession>
<evidence type="ECO:0000256" key="1">
    <source>
        <dbReference type="SAM" id="MobiDB-lite"/>
    </source>
</evidence>
<dbReference type="InterPro" id="IPR056634">
    <property type="entry name" value="DUF7732"/>
</dbReference>
<sequence>MKLAWATSLLLLGSTGVTSLSIPRFDISLRDTILPADHEYIDLEKRRGGGGGGGGSRGGSSSSSSSSSSSGGSSGGRSGSSSGGSSGSSGSGGSRGSTGSTSSGSNRGGSSSGGSGVSPSYGGGSVGHSSGGHSSGSTSSQGGSRGGSRGSGSPPSHAGYYAGGARTPYSAGRASPLGITPFLLPVAALAFFPGVWLYGAYAYPYSHPYHYVNHTSNHNDTIPVVCLCQEKQECGCDDNNNSTYYESLFNGTEPKNTTNARVVTVNGTEKIYINGTLANGTTADDGTSSSSGASPVVMTLMHASGYWLTFAVVAATVSMI</sequence>
<organism evidence="4 5">
    <name type="scientific">Penicillium cosmopolitanum</name>
    <dbReference type="NCBI Taxonomy" id="1131564"/>
    <lineage>
        <taxon>Eukaryota</taxon>
        <taxon>Fungi</taxon>
        <taxon>Dikarya</taxon>
        <taxon>Ascomycota</taxon>
        <taxon>Pezizomycotina</taxon>
        <taxon>Eurotiomycetes</taxon>
        <taxon>Eurotiomycetidae</taxon>
        <taxon>Eurotiales</taxon>
        <taxon>Aspergillaceae</taxon>
        <taxon>Penicillium</taxon>
    </lineage>
</organism>
<dbReference type="Proteomes" id="UP001147747">
    <property type="component" value="Unassembled WGS sequence"/>
</dbReference>
<dbReference type="GeneID" id="81376852"/>
<dbReference type="PANTHER" id="PTHR42091">
    <property type="entry name" value="CONSERVED GLYCINE-RICH PROTEIN (AFU_ORTHOLOGUE AFUA_7G02440)"/>
    <property type="match status" value="1"/>
</dbReference>
<dbReference type="OrthoDB" id="5425547at2759"/>
<protein>
    <recommendedName>
        <fullName evidence="3">DUF7732 domain-containing protein</fullName>
    </recommendedName>
</protein>
<gene>
    <name evidence="4" type="ORF">N7509_013235</name>
</gene>
<proteinExistence type="predicted"/>
<reference evidence="4" key="1">
    <citation type="submission" date="2022-12" db="EMBL/GenBank/DDBJ databases">
        <authorList>
            <person name="Petersen C."/>
        </authorList>
    </citation>
    <scope>NUCLEOTIDE SEQUENCE</scope>
    <source>
        <strain evidence="4">IBT 29677</strain>
    </source>
</reference>
<feature type="region of interest" description="Disordered" evidence="1">
    <location>
        <begin position="43"/>
        <end position="159"/>
    </location>
</feature>
<feature type="chain" id="PRO_5040738958" description="DUF7732 domain-containing protein" evidence="2">
    <location>
        <begin position="20"/>
        <end position="320"/>
    </location>
</feature>
<keyword evidence="2" id="KW-0732">Signal</keyword>
<evidence type="ECO:0000313" key="4">
    <source>
        <dbReference type="EMBL" id="KAJ5376349.1"/>
    </source>
</evidence>